<comment type="caution">
    <text evidence="4">The sequence shown here is derived from an EMBL/GenBank/DDBJ whole genome shotgun (WGS) entry which is preliminary data.</text>
</comment>
<proteinExistence type="predicted"/>
<reference evidence="4 5" key="2">
    <citation type="submission" date="2020-03" db="EMBL/GenBank/DDBJ databases">
        <authorList>
            <person name="Ichikawa N."/>
            <person name="Kimura A."/>
            <person name="Kitahashi Y."/>
            <person name="Uohara A."/>
        </authorList>
    </citation>
    <scope>NUCLEOTIDE SEQUENCE [LARGE SCALE GENOMIC DNA]</scope>
    <source>
        <strain evidence="4 5">NBRC 108639</strain>
    </source>
</reference>
<name>A0A6V8K9V8_9ACTN</name>
<keyword evidence="5" id="KW-1185">Reference proteome</keyword>
<dbReference type="GO" id="GO:0008171">
    <property type="term" value="F:O-methyltransferase activity"/>
    <property type="evidence" value="ECO:0007669"/>
    <property type="project" value="InterPro"/>
</dbReference>
<dbReference type="Proteomes" id="UP000482800">
    <property type="component" value="Unassembled WGS sequence"/>
</dbReference>
<protein>
    <recommendedName>
        <fullName evidence="6">O-methyltransferase domain-containing protein</fullName>
    </recommendedName>
</protein>
<keyword evidence="1" id="KW-0489">Methyltransferase</keyword>
<dbReference type="PROSITE" id="PS51682">
    <property type="entry name" value="SAM_OMT_I"/>
    <property type="match status" value="1"/>
</dbReference>
<keyword evidence="3" id="KW-0949">S-adenosyl-L-methionine</keyword>
<evidence type="ECO:0000256" key="2">
    <source>
        <dbReference type="ARBA" id="ARBA00022679"/>
    </source>
</evidence>
<dbReference type="Pfam" id="PF01596">
    <property type="entry name" value="Methyltransf_3"/>
    <property type="match status" value="1"/>
</dbReference>
<dbReference type="Gene3D" id="3.40.50.150">
    <property type="entry name" value="Vaccinia Virus protein VP39"/>
    <property type="match status" value="1"/>
</dbReference>
<evidence type="ECO:0000313" key="4">
    <source>
        <dbReference type="EMBL" id="GFJ80574.1"/>
    </source>
</evidence>
<reference evidence="4 5" key="1">
    <citation type="submission" date="2020-03" db="EMBL/GenBank/DDBJ databases">
        <title>Whole genome shotgun sequence of Phytohabitans houttuyneae NBRC 108639.</title>
        <authorList>
            <person name="Komaki H."/>
            <person name="Tamura T."/>
        </authorList>
    </citation>
    <scope>NUCLEOTIDE SEQUENCE [LARGE SCALE GENOMIC DNA]</scope>
    <source>
        <strain evidence="4 5">NBRC 108639</strain>
    </source>
</reference>
<dbReference type="InterPro" id="IPR002935">
    <property type="entry name" value="SAM_O-MeTrfase"/>
</dbReference>
<organism evidence="4 5">
    <name type="scientific">Phytohabitans houttuyneae</name>
    <dbReference type="NCBI Taxonomy" id="1076126"/>
    <lineage>
        <taxon>Bacteria</taxon>
        <taxon>Bacillati</taxon>
        <taxon>Actinomycetota</taxon>
        <taxon>Actinomycetes</taxon>
        <taxon>Micromonosporales</taxon>
        <taxon>Micromonosporaceae</taxon>
    </lineage>
</organism>
<dbReference type="EMBL" id="BLPF01000001">
    <property type="protein sequence ID" value="GFJ80574.1"/>
    <property type="molecule type" value="Genomic_DNA"/>
</dbReference>
<evidence type="ECO:0000256" key="3">
    <source>
        <dbReference type="ARBA" id="ARBA00022691"/>
    </source>
</evidence>
<dbReference type="GO" id="GO:0032259">
    <property type="term" value="P:methylation"/>
    <property type="evidence" value="ECO:0007669"/>
    <property type="project" value="UniProtKB-KW"/>
</dbReference>
<sequence length="52" mass="5872">MVDNVLRDGRVLAPRDDSDKAIVHFNDIAARDERVEVVMLPIADGLTLARRR</sequence>
<keyword evidence="2" id="KW-0808">Transferase</keyword>
<gene>
    <name evidence="4" type="ORF">Phou_047540</name>
</gene>
<dbReference type="AlphaFoldDB" id="A0A6V8K9V8"/>
<dbReference type="InterPro" id="IPR029063">
    <property type="entry name" value="SAM-dependent_MTases_sf"/>
</dbReference>
<evidence type="ECO:0000256" key="1">
    <source>
        <dbReference type="ARBA" id="ARBA00022603"/>
    </source>
</evidence>
<evidence type="ECO:0008006" key="6">
    <source>
        <dbReference type="Google" id="ProtNLM"/>
    </source>
</evidence>
<evidence type="ECO:0000313" key="5">
    <source>
        <dbReference type="Proteomes" id="UP000482800"/>
    </source>
</evidence>
<accession>A0A6V8K9V8</accession>